<evidence type="ECO:0000313" key="3">
    <source>
        <dbReference type="Proteomes" id="UP001302249"/>
    </source>
</evidence>
<keyword evidence="1" id="KW-0732">Signal</keyword>
<name>A0ABZ0B7I5_9SPHN</name>
<protein>
    <submittedName>
        <fullName evidence="2">Uncharacterized protein</fullName>
    </submittedName>
</protein>
<organism evidence="2 3">
    <name type="scientific">Stakelama saccharophila</name>
    <dbReference type="NCBI Taxonomy" id="3075605"/>
    <lineage>
        <taxon>Bacteria</taxon>
        <taxon>Pseudomonadati</taxon>
        <taxon>Pseudomonadota</taxon>
        <taxon>Alphaproteobacteria</taxon>
        <taxon>Sphingomonadales</taxon>
        <taxon>Sphingomonadaceae</taxon>
        <taxon>Stakelama</taxon>
    </lineage>
</organism>
<dbReference type="EMBL" id="CP135076">
    <property type="protein sequence ID" value="WNO53223.1"/>
    <property type="molecule type" value="Genomic_DNA"/>
</dbReference>
<feature type="signal peptide" evidence="1">
    <location>
        <begin position="1"/>
        <end position="23"/>
    </location>
</feature>
<sequence>MRALISKVVTGSMIAGAALMVSACGGTDETTDNTTITDLNSTDTMGTMDDNMSMVDGAMGNDAMMANDMMANDMMSNDIMGNDMMSNEM</sequence>
<dbReference type="RefSeq" id="WP_313914473.1">
    <property type="nucleotide sequence ID" value="NZ_CP135076.1"/>
</dbReference>
<reference evidence="2 3" key="1">
    <citation type="submission" date="2023-09" db="EMBL/GenBank/DDBJ databases">
        <authorList>
            <person name="Rey-Velasco X."/>
        </authorList>
    </citation>
    <scope>NUCLEOTIDE SEQUENCE [LARGE SCALE GENOMIC DNA]</scope>
    <source>
        <strain evidence="2 3">W311</strain>
    </source>
</reference>
<keyword evidence="3" id="KW-1185">Reference proteome</keyword>
<gene>
    <name evidence="2" type="ORF">RPR59_12330</name>
</gene>
<accession>A0ABZ0B7I5</accession>
<evidence type="ECO:0000313" key="2">
    <source>
        <dbReference type="EMBL" id="WNO53223.1"/>
    </source>
</evidence>
<feature type="chain" id="PRO_5046488168" evidence="1">
    <location>
        <begin position="24"/>
        <end position="89"/>
    </location>
</feature>
<dbReference type="PROSITE" id="PS51257">
    <property type="entry name" value="PROKAR_LIPOPROTEIN"/>
    <property type="match status" value="1"/>
</dbReference>
<dbReference type="Proteomes" id="UP001302249">
    <property type="component" value="Chromosome"/>
</dbReference>
<evidence type="ECO:0000256" key="1">
    <source>
        <dbReference type="SAM" id="SignalP"/>
    </source>
</evidence>
<proteinExistence type="predicted"/>